<evidence type="ECO:0000313" key="1">
    <source>
        <dbReference type="EMBL" id="GAA4880137.1"/>
    </source>
</evidence>
<dbReference type="EMBL" id="BAABHQ010000009">
    <property type="protein sequence ID" value="GAA4880137.1"/>
    <property type="molecule type" value="Genomic_DNA"/>
</dbReference>
<accession>A0ABP9EJP5</accession>
<sequence>MATRLARFESGLSELRYIPTAKHVRATIAGTTVVDSHRAVLLWEPRRVVPQYAVPVADVGADLVPGRPGDGDTRGGPVLMGERSIEVLTPEAGFGHHTAVGEVLTVRTSDHERIGAAFRLADPDLADLVVLDWDAFDEWFEEAQRVIGHPHDPLARIDVLRSDRHVRIERDGKVLAES</sequence>
<gene>
    <name evidence="1" type="ORF">GCM10023203_33780</name>
</gene>
<dbReference type="RefSeq" id="WP_274231690.1">
    <property type="nucleotide sequence ID" value="NZ_BAABHQ010000009.1"/>
</dbReference>
<evidence type="ECO:0000313" key="2">
    <source>
        <dbReference type="Proteomes" id="UP001500457"/>
    </source>
</evidence>
<comment type="caution">
    <text evidence="1">The sequence shown here is derived from an EMBL/GenBank/DDBJ whole genome shotgun (WGS) entry which is preliminary data.</text>
</comment>
<name>A0ABP9EJP5_9PSEU</name>
<dbReference type="Gene3D" id="2.170.150.40">
    <property type="entry name" value="Domain of unknown function (DUF427)"/>
    <property type="match status" value="1"/>
</dbReference>
<proteinExistence type="predicted"/>
<reference evidence="2" key="1">
    <citation type="journal article" date="2019" name="Int. J. Syst. Evol. Microbiol.">
        <title>The Global Catalogue of Microorganisms (GCM) 10K type strain sequencing project: providing services to taxonomists for standard genome sequencing and annotation.</title>
        <authorList>
            <consortium name="The Broad Institute Genomics Platform"/>
            <consortium name="The Broad Institute Genome Sequencing Center for Infectious Disease"/>
            <person name="Wu L."/>
            <person name="Ma J."/>
        </authorList>
    </citation>
    <scope>NUCLEOTIDE SEQUENCE [LARGE SCALE GENOMIC DNA]</scope>
    <source>
        <strain evidence="2">JCM 17983</strain>
    </source>
</reference>
<protein>
    <submittedName>
        <fullName evidence="1">Uncharacterized protein</fullName>
    </submittedName>
</protein>
<keyword evidence="2" id="KW-1185">Reference proteome</keyword>
<organism evidence="1 2">
    <name type="scientific">Actinomycetospora straminea</name>
    <dbReference type="NCBI Taxonomy" id="663607"/>
    <lineage>
        <taxon>Bacteria</taxon>
        <taxon>Bacillati</taxon>
        <taxon>Actinomycetota</taxon>
        <taxon>Actinomycetes</taxon>
        <taxon>Pseudonocardiales</taxon>
        <taxon>Pseudonocardiaceae</taxon>
        <taxon>Actinomycetospora</taxon>
    </lineage>
</organism>
<dbReference type="InterPro" id="IPR038694">
    <property type="entry name" value="DUF427_sf"/>
</dbReference>
<dbReference type="Proteomes" id="UP001500457">
    <property type="component" value="Unassembled WGS sequence"/>
</dbReference>